<feature type="region of interest" description="Disordered" evidence="1">
    <location>
        <begin position="303"/>
        <end position="333"/>
    </location>
</feature>
<proteinExistence type="predicted"/>
<sequence>MLGAKTKRLNHNKFIEVRSFPEEDNLTLADSTDLKKRDDADNLQWIFPPGTTDDTSDVAAGFGPAYPEDVIIIEYTPEDQTRQINLYCDWNDGKGAFQIATRNSNGSPLFWHLIETASLKNGQAPAFHFAFPGASAGNDDYWQYMPTSASSSNIWSASTEVGPAASATAAASTAQPASSAAAKSSAAAPTSSTTSVAGQPTSSPNVSSATPRVVTVTAAGGSIVVQTQAAVTFKVQHSGSASGSTSSATLSASGTAIPAKTHKSTTHTTAIAVGVSMFVAFIAGLAMILIFLHKRRKSAENFQAISDTSRPGTKPTGSTPQTLATNGRMGGQGIEMVPREKSQYVEPYVNTMELGADSVHRKAYPAPTPASGYRSEKNFPQVAEIGGQATSPQQAYPAVPPTYAYEMPAQYGQQSGGYKNELA</sequence>
<name>A0A6A6QBN5_9PEZI</name>
<keyword evidence="2" id="KW-0472">Membrane</keyword>
<dbReference type="Proteomes" id="UP000799750">
    <property type="component" value="Unassembled WGS sequence"/>
</dbReference>
<evidence type="ECO:0008006" key="5">
    <source>
        <dbReference type="Google" id="ProtNLM"/>
    </source>
</evidence>
<accession>A0A6A6QBN5</accession>
<feature type="region of interest" description="Disordered" evidence="1">
    <location>
        <begin position="362"/>
        <end position="397"/>
    </location>
</feature>
<keyword evidence="4" id="KW-1185">Reference proteome</keyword>
<keyword evidence="2" id="KW-1133">Transmembrane helix</keyword>
<dbReference type="AlphaFoldDB" id="A0A6A6QBN5"/>
<evidence type="ECO:0000256" key="2">
    <source>
        <dbReference type="SAM" id="Phobius"/>
    </source>
</evidence>
<evidence type="ECO:0000256" key="1">
    <source>
        <dbReference type="SAM" id="MobiDB-lite"/>
    </source>
</evidence>
<feature type="compositionally biased region" description="Low complexity" evidence="1">
    <location>
        <begin position="185"/>
        <end position="197"/>
    </location>
</feature>
<organism evidence="3 4">
    <name type="scientific">Lophium mytilinum</name>
    <dbReference type="NCBI Taxonomy" id="390894"/>
    <lineage>
        <taxon>Eukaryota</taxon>
        <taxon>Fungi</taxon>
        <taxon>Dikarya</taxon>
        <taxon>Ascomycota</taxon>
        <taxon>Pezizomycotina</taxon>
        <taxon>Dothideomycetes</taxon>
        <taxon>Pleosporomycetidae</taxon>
        <taxon>Mytilinidiales</taxon>
        <taxon>Mytilinidiaceae</taxon>
        <taxon>Lophium</taxon>
    </lineage>
</organism>
<feature type="transmembrane region" description="Helical" evidence="2">
    <location>
        <begin position="270"/>
        <end position="292"/>
    </location>
</feature>
<feature type="compositionally biased region" description="Polar residues" evidence="1">
    <location>
        <begin position="303"/>
        <end position="325"/>
    </location>
</feature>
<dbReference type="OrthoDB" id="4767430at2759"/>
<feature type="region of interest" description="Disordered" evidence="1">
    <location>
        <begin position="185"/>
        <end position="210"/>
    </location>
</feature>
<gene>
    <name evidence="3" type="ORF">BU16DRAFT_181323</name>
</gene>
<protein>
    <recommendedName>
        <fullName evidence="5">Mid2 domain-containing protein</fullName>
    </recommendedName>
</protein>
<evidence type="ECO:0000313" key="4">
    <source>
        <dbReference type="Proteomes" id="UP000799750"/>
    </source>
</evidence>
<feature type="compositionally biased region" description="Polar residues" evidence="1">
    <location>
        <begin position="198"/>
        <end position="210"/>
    </location>
</feature>
<keyword evidence="2" id="KW-0812">Transmembrane</keyword>
<reference evidence="3" key="1">
    <citation type="journal article" date="2020" name="Stud. Mycol.">
        <title>101 Dothideomycetes genomes: a test case for predicting lifestyles and emergence of pathogens.</title>
        <authorList>
            <person name="Haridas S."/>
            <person name="Albert R."/>
            <person name="Binder M."/>
            <person name="Bloem J."/>
            <person name="Labutti K."/>
            <person name="Salamov A."/>
            <person name="Andreopoulos B."/>
            <person name="Baker S."/>
            <person name="Barry K."/>
            <person name="Bills G."/>
            <person name="Bluhm B."/>
            <person name="Cannon C."/>
            <person name="Castanera R."/>
            <person name="Culley D."/>
            <person name="Daum C."/>
            <person name="Ezra D."/>
            <person name="Gonzalez J."/>
            <person name="Henrissat B."/>
            <person name="Kuo A."/>
            <person name="Liang C."/>
            <person name="Lipzen A."/>
            <person name="Lutzoni F."/>
            <person name="Magnuson J."/>
            <person name="Mondo S."/>
            <person name="Nolan M."/>
            <person name="Ohm R."/>
            <person name="Pangilinan J."/>
            <person name="Park H.-J."/>
            <person name="Ramirez L."/>
            <person name="Alfaro M."/>
            <person name="Sun H."/>
            <person name="Tritt A."/>
            <person name="Yoshinaga Y."/>
            <person name="Zwiers L.-H."/>
            <person name="Turgeon B."/>
            <person name="Goodwin S."/>
            <person name="Spatafora J."/>
            <person name="Crous P."/>
            <person name="Grigoriev I."/>
        </authorList>
    </citation>
    <scope>NUCLEOTIDE SEQUENCE</scope>
    <source>
        <strain evidence="3">CBS 269.34</strain>
    </source>
</reference>
<evidence type="ECO:0000313" key="3">
    <source>
        <dbReference type="EMBL" id="KAF2489416.1"/>
    </source>
</evidence>
<dbReference type="EMBL" id="MU004199">
    <property type="protein sequence ID" value="KAF2489416.1"/>
    <property type="molecule type" value="Genomic_DNA"/>
</dbReference>